<comment type="caution">
    <text evidence="1">The sequence shown here is derived from an EMBL/GenBank/DDBJ whole genome shotgun (WGS) entry which is preliminary data.</text>
</comment>
<evidence type="ECO:0000313" key="1">
    <source>
        <dbReference type="EMBL" id="GJA63717.1"/>
    </source>
</evidence>
<protein>
    <submittedName>
        <fullName evidence="1">Uncharacterized protein</fullName>
    </submittedName>
</protein>
<proteinExistence type="predicted"/>
<evidence type="ECO:0000313" key="2">
    <source>
        <dbReference type="Proteomes" id="UP000886934"/>
    </source>
</evidence>
<name>A0AA37CXL0_AERCA</name>
<reference evidence="1" key="1">
    <citation type="submission" date="2021-07" db="EMBL/GenBank/DDBJ databases">
        <title>Draft genome sequence of carbapenem-resistant Aeromonas spp. in Japan.</title>
        <authorList>
            <person name="Maehana S."/>
            <person name="Suzuki M."/>
            <person name="Kitasato H."/>
        </authorList>
    </citation>
    <scope>NUCLEOTIDE SEQUENCE</scope>
    <source>
        <strain evidence="1">KAM351</strain>
    </source>
</reference>
<gene>
    <name evidence="1" type="ORF">KAM351_23280</name>
</gene>
<organism evidence="1 2">
    <name type="scientific">Aeromonas caviae</name>
    <name type="common">Aeromonas punctata</name>
    <dbReference type="NCBI Taxonomy" id="648"/>
    <lineage>
        <taxon>Bacteria</taxon>
        <taxon>Pseudomonadati</taxon>
        <taxon>Pseudomonadota</taxon>
        <taxon>Gammaproteobacteria</taxon>
        <taxon>Aeromonadales</taxon>
        <taxon>Aeromonadaceae</taxon>
        <taxon>Aeromonas</taxon>
    </lineage>
</organism>
<accession>A0AA37CXL0</accession>
<dbReference type="Proteomes" id="UP000886934">
    <property type="component" value="Unassembled WGS sequence"/>
</dbReference>
<sequence length="54" mass="5581">MQSADEVEGIDDEQVWHGALRASGIAIVTMVASPANPVEDQSMKEGPMGPSGAL</sequence>
<dbReference type="EMBL" id="BPNN01000031">
    <property type="protein sequence ID" value="GJA63717.1"/>
    <property type="molecule type" value="Genomic_DNA"/>
</dbReference>
<dbReference type="AlphaFoldDB" id="A0AA37CXL0"/>